<dbReference type="InterPro" id="IPR029063">
    <property type="entry name" value="SAM-dependent_MTases_sf"/>
</dbReference>
<dbReference type="InterPro" id="IPR008884">
    <property type="entry name" value="TylF_MeTrfase"/>
</dbReference>
<dbReference type="PANTHER" id="PTHR40036:SF1">
    <property type="entry name" value="MACROCIN O-METHYLTRANSFERASE"/>
    <property type="match status" value="1"/>
</dbReference>
<dbReference type="AlphaFoldDB" id="A0A6J7LZI3"/>
<reference evidence="1" key="1">
    <citation type="submission" date="2020-05" db="EMBL/GenBank/DDBJ databases">
        <authorList>
            <person name="Chiriac C."/>
            <person name="Salcher M."/>
            <person name="Ghai R."/>
            <person name="Kavagutti S V."/>
        </authorList>
    </citation>
    <scope>NUCLEOTIDE SEQUENCE</scope>
</reference>
<proteinExistence type="predicted"/>
<sequence>MKAHEQFVSTVARKFGLQVSRIGANEGRLPIEATPDDAALITSLRPYTMTSAERLWSLLNAVSYVTDEQVAGDFVECGVWRGGSIMAMALQLNRLGVTDRRIWLYDTFAGMTEPTAADIAADTGEQAAAMMTRTEVGDGNNVWAHATRQDVEMNLASTNYPGDNLIFVEGDVAQTLDAQAPESIAILRLDTDWYESTRMALEVLYPRLAIGGVCILDDYGHWQGARKAVDEYFGAAGKRPYMHPIDYSGRVFIKAS</sequence>
<name>A0A6J7LZI3_9ZZZZ</name>
<gene>
    <name evidence="1" type="ORF">UFOPK3772_03549</name>
</gene>
<dbReference type="SUPFAM" id="SSF53335">
    <property type="entry name" value="S-adenosyl-L-methionine-dependent methyltransferases"/>
    <property type="match status" value="1"/>
</dbReference>
<accession>A0A6J7LZI3</accession>
<dbReference type="Gene3D" id="3.40.50.150">
    <property type="entry name" value="Vaccinia Virus protein VP39"/>
    <property type="match status" value="1"/>
</dbReference>
<protein>
    <submittedName>
        <fullName evidence="1">Unannotated protein</fullName>
    </submittedName>
</protein>
<organism evidence="1">
    <name type="scientific">freshwater metagenome</name>
    <dbReference type="NCBI Taxonomy" id="449393"/>
    <lineage>
        <taxon>unclassified sequences</taxon>
        <taxon>metagenomes</taxon>
        <taxon>ecological metagenomes</taxon>
    </lineage>
</organism>
<evidence type="ECO:0000313" key="1">
    <source>
        <dbReference type="EMBL" id="CAB4973418.1"/>
    </source>
</evidence>
<dbReference type="PANTHER" id="PTHR40036">
    <property type="entry name" value="MACROCIN O-METHYLTRANSFERASE"/>
    <property type="match status" value="1"/>
</dbReference>
<dbReference type="Pfam" id="PF05711">
    <property type="entry name" value="TylF"/>
    <property type="match status" value="1"/>
</dbReference>
<dbReference type="EMBL" id="CAFBNE010000229">
    <property type="protein sequence ID" value="CAB4973418.1"/>
    <property type="molecule type" value="Genomic_DNA"/>
</dbReference>